<organism evidence="1 2">
    <name type="scientific">Xylaria bambusicola</name>
    <dbReference type="NCBI Taxonomy" id="326684"/>
    <lineage>
        <taxon>Eukaryota</taxon>
        <taxon>Fungi</taxon>
        <taxon>Dikarya</taxon>
        <taxon>Ascomycota</taxon>
        <taxon>Pezizomycotina</taxon>
        <taxon>Sordariomycetes</taxon>
        <taxon>Xylariomycetidae</taxon>
        <taxon>Xylariales</taxon>
        <taxon>Xylariaceae</taxon>
        <taxon>Xylaria</taxon>
    </lineage>
</organism>
<keyword evidence="2" id="KW-1185">Reference proteome</keyword>
<protein>
    <submittedName>
        <fullName evidence="1">Uncharacterized protein</fullName>
    </submittedName>
</protein>
<evidence type="ECO:0000313" key="1">
    <source>
        <dbReference type="EMBL" id="KAK5626099.1"/>
    </source>
</evidence>
<dbReference type="Proteomes" id="UP001305414">
    <property type="component" value="Unassembled WGS sequence"/>
</dbReference>
<sequence length="157" mass="17915">MSLLTPNKIKDRLERNDTRLIGEGTRFKALKDGKESSAAVGRPSVLLHLKDVDPRAVENRDRMENEIRNKITSQHYRLHDLGFDVVNGALRNFWENQNAARTVNEWNAAIMATEAQLPGENCTWFVSSTFVYTFSMLSGVIGVNTFQKIIITLSRYR</sequence>
<evidence type="ECO:0000313" key="2">
    <source>
        <dbReference type="Proteomes" id="UP001305414"/>
    </source>
</evidence>
<proteinExistence type="predicted"/>
<name>A0AAN7UHP3_9PEZI</name>
<accession>A0AAN7UHP3</accession>
<comment type="caution">
    <text evidence="1">The sequence shown here is derived from an EMBL/GenBank/DDBJ whole genome shotgun (WGS) entry which is preliminary data.</text>
</comment>
<gene>
    <name evidence="1" type="ORF">RRF57_001814</name>
</gene>
<dbReference type="AlphaFoldDB" id="A0AAN7UHP3"/>
<reference evidence="1 2" key="1">
    <citation type="submission" date="2023-10" db="EMBL/GenBank/DDBJ databases">
        <title>Draft genome sequence of Xylaria bambusicola isolate GMP-LS, the root and basal stem rot pathogen of sugarcane in Indonesia.</title>
        <authorList>
            <person name="Selvaraj P."/>
            <person name="Muralishankar V."/>
            <person name="Muruganantham S."/>
            <person name="Sp S."/>
            <person name="Haryani S."/>
            <person name="Lau K.J.X."/>
            <person name="Naqvi N.I."/>
        </authorList>
    </citation>
    <scope>NUCLEOTIDE SEQUENCE [LARGE SCALE GENOMIC DNA]</scope>
    <source>
        <strain evidence="1">GMP-LS</strain>
    </source>
</reference>
<dbReference type="EMBL" id="JAWHQM010000003">
    <property type="protein sequence ID" value="KAK5626099.1"/>
    <property type="molecule type" value="Genomic_DNA"/>
</dbReference>